<dbReference type="Proteomes" id="UP000036458">
    <property type="component" value="Chromosome"/>
</dbReference>
<dbReference type="AlphaFoldDB" id="A0A0H4VME5"/>
<proteinExistence type="predicted"/>
<organism evidence="2 3">
    <name type="scientific">Rufibacter radiotolerans</name>
    <dbReference type="NCBI Taxonomy" id="1379910"/>
    <lineage>
        <taxon>Bacteria</taxon>
        <taxon>Pseudomonadati</taxon>
        <taxon>Bacteroidota</taxon>
        <taxon>Cytophagia</taxon>
        <taxon>Cytophagales</taxon>
        <taxon>Hymenobacteraceae</taxon>
        <taxon>Rufibacter</taxon>
    </lineage>
</organism>
<dbReference type="PATRIC" id="fig|1379910.4.peg.787"/>
<evidence type="ECO:0000313" key="3">
    <source>
        <dbReference type="Proteomes" id="UP000036458"/>
    </source>
</evidence>
<protein>
    <recommendedName>
        <fullName evidence="1">Tetracyclin repressor-like C-terminal domain-containing protein</fullName>
    </recommendedName>
</protein>
<name>A0A0H4VME5_9BACT</name>
<dbReference type="OrthoDB" id="977687at2"/>
<keyword evidence="3" id="KW-1185">Reference proteome</keyword>
<dbReference type="Pfam" id="PF17931">
    <property type="entry name" value="TetR_C_23"/>
    <property type="match status" value="1"/>
</dbReference>
<reference evidence="2 3" key="1">
    <citation type="submission" date="2015-01" db="EMBL/GenBank/DDBJ databases">
        <title>Rufibacter sp./DG31D/ whole genome sequencing.</title>
        <authorList>
            <person name="Kim M.K."/>
            <person name="Srinivasan S."/>
            <person name="Lee J.-J."/>
        </authorList>
    </citation>
    <scope>NUCLEOTIDE SEQUENCE [LARGE SCALE GENOMIC DNA]</scope>
    <source>
        <strain evidence="2 3">DG31D</strain>
    </source>
</reference>
<feature type="domain" description="Tetracyclin repressor-like C-terminal" evidence="1">
    <location>
        <begin position="90"/>
        <end position="217"/>
    </location>
</feature>
<dbReference type="KEGG" id="ruf:TH63_03660"/>
<gene>
    <name evidence="2" type="ORF">TH63_03660</name>
</gene>
<evidence type="ECO:0000259" key="1">
    <source>
        <dbReference type="Pfam" id="PF17931"/>
    </source>
</evidence>
<dbReference type="STRING" id="1379910.TH63_03660"/>
<dbReference type="RefSeq" id="WP_048919742.1">
    <property type="nucleotide sequence ID" value="NZ_CP010777.1"/>
</dbReference>
<dbReference type="InterPro" id="IPR036271">
    <property type="entry name" value="Tet_transcr_reg_TetR-rel_C_sf"/>
</dbReference>
<dbReference type="InterPro" id="IPR041673">
    <property type="entry name" value="TetR_C_23"/>
</dbReference>
<dbReference type="Gene3D" id="1.10.357.10">
    <property type="entry name" value="Tetracycline Repressor, domain 2"/>
    <property type="match status" value="1"/>
</dbReference>
<evidence type="ECO:0000313" key="2">
    <source>
        <dbReference type="EMBL" id="AKQ44924.1"/>
    </source>
</evidence>
<sequence>MENTAPIQHREPEEKARIKNAFIQHVLETGHEPASVFKFAQTLNLRQEEFFQYYNSFKSIKSEVWDQIFDQTLAVMYAQEVYPSYAAQEKLLSFYFTWIEELKKNRSYFLSLYEHQAGFAKVLPSEVMSFKRKFKAFAKEIVHEGKATGEIVDRKFFSDGYEEGMWAETMFIFQFWLRDTSPGFEKTDAAIEKSVALAFDLIGRNAIDSLLDFAKFLYQSR</sequence>
<dbReference type="EMBL" id="CP010777">
    <property type="protein sequence ID" value="AKQ44924.1"/>
    <property type="molecule type" value="Genomic_DNA"/>
</dbReference>
<dbReference type="SUPFAM" id="SSF48498">
    <property type="entry name" value="Tetracyclin repressor-like, C-terminal domain"/>
    <property type="match status" value="1"/>
</dbReference>
<accession>A0A0H4VME5</accession>